<evidence type="ECO:0000256" key="14">
    <source>
        <dbReference type="SAM" id="Coils"/>
    </source>
</evidence>
<evidence type="ECO:0000259" key="15">
    <source>
        <dbReference type="PROSITE" id="PS51831"/>
    </source>
</evidence>
<feature type="coiled-coil region" evidence="14">
    <location>
        <begin position="74"/>
        <end position="150"/>
    </location>
</feature>
<dbReference type="SUPFAM" id="SSF109604">
    <property type="entry name" value="HD-domain/PDEase-like"/>
    <property type="match status" value="1"/>
</dbReference>
<evidence type="ECO:0000256" key="13">
    <source>
        <dbReference type="NCBIfam" id="TIGR03319"/>
    </source>
</evidence>
<evidence type="ECO:0000256" key="5">
    <source>
        <dbReference type="ARBA" id="ARBA00022759"/>
    </source>
</evidence>
<dbReference type="NCBIfam" id="TIGR03319">
    <property type="entry name" value="RNase_Y"/>
    <property type="match status" value="1"/>
</dbReference>
<evidence type="ECO:0000256" key="10">
    <source>
        <dbReference type="ARBA" id="ARBA00061537"/>
    </source>
</evidence>
<dbReference type="InterPro" id="IPR003607">
    <property type="entry name" value="HD/PDEase_dom"/>
</dbReference>
<protein>
    <recommendedName>
        <fullName evidence="11 12">Ribonuclease Y</fullName>
        <shortName evidence="12">RNase Y</shortName>
        <ecNumber evidence="12 13">3.1.-.-</ecNumber>
    </recommendedName>
</protein>
<dbReference type="Gene3D" id="3.30.1370.10">
    <property type="entry name" value="K Homology domain, type 1"/>
    <property type="match status" value="1"/>
</dbReference>
<organism evidence="16 17">
    <name type="scientific">Halalkalibacter hemicellulosilyticusJCM 9152</name>
    <dbReference type="NCBI Taxonomy" id="1236971"/>
    <lineage>
        <taxon>Bacteria</taxon>
        <taxon>Bacillati</taxon>
        <taxon>Bacillota</taxon>
        <taxon>Bacilli</taxon>
        <taxon>Bacillales</taxon>
        <taxon>Bacillaceae</taxon>
        <taxon>Halalkalibacter</taxon>
    </lineage>
</organism>
<dbReference type="FunFam" id="1.10.3210.10:FF:000003">
    <property type="entry name" value="Ribonuclease Y"/>
    <property type="match status" value="1"/>
</dbReference>
<evidence type="ECO:0000256" key="3">
    <source>
        <dbReference type="ARBA" id="ARBA00022692"/>
    </source>
</evidence>
<keyword evidence="5 12" id="KW-0255">Endonuclease</keyword>
<dbReference type="InterPro" id="IPR006674">
    <property type="entry name" value="HD_domain"/>
</dbReference>
<feature type="transmembrane region" description="Helical" evidence="12">
    <location>
        <begin position="7"/>
        <end position="28"/>
    </location>
</feature>
<comment type="caution">
    <text evidence="16">The sequence shown here is derived from an EMBL/GenBank/DDBJ whole genome shotgun (WGS) entry which is preliminary data.</text>
</comment>
<dbReference type="PANTHER" id="PTHR12826:SF15">
    <property type="entry name" value="RIBONUCLEASE Y"/>
    <property type="match status" value="1"/>
</dbReference>
<keyword evidence="7 12" id="KW-0694">RNA-binding</keyword>
<dbReference type="InterPro" id="IPR017705">
    <property type="entry name" value="Ribonuclease_Y"/>
</dbReference>
<evidence type="ECO:0000256" key="9">
    <source>
        <dbReference type="ARBA" id="ARBA00023136"/>
    </source>
</evidence>
<accession>W4QFF3</accession>
<dbReference type="InterPro" id="IPR022711">
    <property type="entry name" value="RNase_Y_N"/>
</dbReference>
<dbReference type="Proteomes" id="UP000018895">
    <property type="component" value="Unassembled WGS sequence"/>
</dbReference>
<dbReference type="SMART" id="SM00322">
    <property type="entry name" value="KH"/>
    <property type="match status" value="1"/>
</dbReference>
<sequence>MSFQIDVILFSALLVVSAIVFAVVGYLVRKSIAEAKITSAEFAAKQIVEDAKRDAEASKKEAILEVKDDVHKIRTEAEREVRERRNEIQKQENRLVQKEEILDRKSETLDKKEESLEKREESLTKKQRQIEEMENKVEEIRKQQQLELERVSGLTREEARETIRHELEQDLAHETAHMIKERMVEAKEEADKKAREILSLAIQRCSADHVAETTVSVVSLPNDEMKGRIIGREGRNIRALETLTGIDLIIDDTPEAVILSGFDPIRREIARTALEKLVQDGRIHPARIEEMVDKSRREVDESIREYGEQTTFEMGIHGLHPDLIKILGRLKFRTSYGQNVLKHSMEVAHLAGLMASELGEDVKLAKRAGLLHDIGKAIDHEVEGSHVEIGVELATKYKEHPTVINAIASHHGDTESTSIISTLVAAADALSAARPGARRETLETYIRRLEKLEEISESFEGVEKTYAIQAGREVRILVRPDVVDDALAHKLARDITKKIEDELDYPGHIRVTVIRETRAVEYAK</sequence>
<evidence type="ECO:0000256" key="7">
    <source>
        <dbReference type="ARBA" id="ARBA00022884"/>
    </source>
</evidence>
<feature type="domain" description="HD" evidence="15">
    <location>
        <begin position="340"/>
        <end position="433"/>
    </location>
</feature>
<evidence type="ECO:0000313" key="16">
    <source>
        <dbReference type="EMBL" id="GAE30830.1"/>
    </source>
</evidence>
<dbReference type="Gene3D" id="1.10.3210.10">
    <property type="entry name" value="Hypothetical protein af1432"/>
    <property type="match status" value="1"/>
</dbReference>
<evidence type="ECO:0000256" key="6">
    <source>
        <dbReference type="ARBA" id="ARBA00022801"/>
    </source>
</evidence>
<gene>
    <name evidence="12" type="primary">rny</name>
    <name evidence="16" type="ORF">JCM9152_2252</name>
</gene>
<dbReference type="InterPro" id="IPR036612">
    <property type="entry name" value="KH_dom_type_1_sf"/>
</dbReference>
<dbReference type="EMBL" id="BAUU01000014">
    <property type="protein sequence ID" value="GAE30830.1"/>
    <property type="molecule type" value="Genomic_DNA"/>
</dbReference>
<dbReference type="Pfam" id="PF12072">
    <property type="entry name" value="RNase_Y_N"/>
    <property type="match status" value="1"/>
</dbReference>
<dbReference type="InterPro" id="IPR004087">
    <property type="entry name" value="KH_dom"/>
</dbReference>
<dbReference type="GO" id="GO:0004521">
    <property type="term" value="F:RNA endonuclease activity"/>
    <property type="evidence" value="ECO:0007669"/>
    <property type="project" value="UniProtKB-UniRule"/>
</dbReference>
<reference evidence="16" key="1">
    <citation type="journal article" date="2014" name="Genome Announc.">
        <title>Draft Genome Sequences of Three Alkaliphilic Bacillus Strains, Bacillus wakoensis JCM 9140T, Bacillus akibai JCM 9157T, and Bacillus hemicellulosilyticus JCM 9152T.</title>
        <authorList>
            <person name="Yuki M."/>
            <person name="Oshima K."/>
            <person name="Suda W."/>
            <person name="Oshida Y."/>
            <person name="Kitamura K."/>
            <person name="Iida T."/>
            <person name="Hattori M."/>
            <person name="Ohkuma M."/>
        </authorList>
    </citation>
    <scope>NUCLEOTIDE SEQUENCE [LARGE SCALE GENOMIC DNA]</scope>
    <source>
        <strain evidence="16">JCM 9152</strain>
    </source>
</reference>
<dbReference type="GO" id="GO:0005886">
    <property type="term" value="C:plasma membrane"/>
    <property type="evidence" value="ECO:0007669"/>
    <property type="project" value="UniProtKB-SubCell"/>
</dbReference>
<keyword evidence="6 12" id="KW-0378">Hydrolase</keyword>
<dbReference type="Pfam" id="PF00013">
    <property type="entry name" value="KH_1"/>
    <property type="match status" value="1"/>
</dbReference>
<dbReference type="HAMAP" id="MF_00335">
    <property type="entry name" value="RNase_Y"/>
    <property type="match status" value="1"/>
</dbReference>
<proteinExistence type="inferred from homology"/>
<dbReference type="FunFam" id="3.30.1370.10:FF:000006">
    <property type="entry name" value="Ribonuclease Y"/>
    <property type="match status" value="1"/>
</dbReference>
<dbReference type="PANTHER" id="PTHR12826">
    <property type="entry name" value="RIBONUCLEASE Y"/>
    <property type="match status" value="1"/>
</dbReference>
<comment type="function">
    <text evidence="12">Endoribonuclease that initiates mRNA decay.</text>
</comment>
<dbReference type="EC" id="3.1.-.-" evidence="12 13"/>
<keyword evidence="4 12" id="KW-0540">Nuclease</keyword>
<dbReference type="Pfam" id="PF01966">
    <property type="entry name" value="HD"/>
    <property type="match status" value="1"/>
</dbReference>
<dbReference type="InterPro" id="IPR006675">
    <property type="entry name" value="HDIG_dom"/>
</dbReference>
<dbReference type="GO" id="GO:0003723">
    <property type="term" value="F:RNA binding"/>
    <property type="evidence" value="ECO:0007669"/>
    <property type="project" value="UniProtKB-UniRule"/>
</dbReference>
<dbReference type="PROSITE" id="PS51831">
    <property type="entry name" value="HD"/>
    <property type="match status" value="1"/>
</dbReference>
<evidence type="ECO:0000313" key="17">
    <source>
        <dbReference type="Proteomes" id="UP000018895"/>
    </source>
</evidence>
<keyword evidence="14" id="KW-0175">Coiled coil</keyword>
<keyword evidence="3 12" id="KW-0812">Transmembrane</keyword>
<keyword evidence="17" id="KW-1185">Reference proteome</keyword>
<dbReference type="GO" id="GO:0006402">
    <property type="term" value="P:mRNA catabolic process"/>
    <property type="evidence" value="ECO:0007669"/>
    <property type="project" value="UniProtKB-UniRule"/>
</dbReference>
<dbReference type="CDD" id="cd22431">
    <property type="entry name" value="KH-I_RNaseY"/>
    <property type="match status" value="1"/>
</dbReference>
<dbReference type="CDD" id="cd00077">
    <property type="entry name" value="HDc"/>
    <property type="match status" value="1"/>
</dbReference>
<dbReference type="InterPro" id="IPR004088">
    <property type="entry name" value="KH_dom_type_1"/>
</dbReference>
<evidence type="ECO:0000256" key="8">
    <source>
        <dbReference type="ARBA" id="ARBA00022989"/>
    </source>
</evidence>
<keyword evidence="9 12" id="KW-0472">Membrane</keyword>
<dbReference type="PROSITE" id="PS50084">
    <property type="entry name" value="KH_TYPE_1"/>
    <property type="match status" value="1"/>
</dbReference>
<dbReference type="SUPFAM" id="SSF54791">
    <property type="entry name" value="Eukaryotic type KH-domain (KH-domain type I)"/>
    <property type="match status" value="1"/>
</dbReference>
<evidence type="ECO:0000256" key="12">
    <source>
        <dbReference type="HAMAP-Rule" id="MF_00335"/>
    </source>
</evidence>
<comment type="subcellular location">
    <subcellularLocation>
        <location evidence="1 12">Cell membrane</location>
        <topology evidence="1 12">Single-pass membrane protein</topology>
    </subcellularLocation>
</comment>
<name>W4QFF3_9BACI</name>
<evidence type="ECO:0000256" key="1">
    <source>
        <dbReference type="ARBA" id="ARBA00004162"/>
    </source>
</evidence>
<comment type="similarity">
    <text evidence="10 12">Belongs to the RNase Y family.</text>
</comment>
<dbReference type="SMART" id="SM00471">
    <property type="entry name" value="HDc"/>
    <property type="match status" value="1"/>
</dbReference>
<keyword evidence="2 12" id="KW-1003">Cell membrane</keyword>
<dbReference type="STRING" id="1236971.JCM9152_2252"/>
<keyword evidence="8 12" id="KW-1133">Transmembrane helix</keyword>
<evidence type="ECO:0000256" key="11">
    <source>
        <dbReference type="ARBA" id="ARBA00073072"/>
    </source>
</evidence>
<dbReference type="NCBIfam" id="TIGR00277">
    <property type="entry name" value="HDIG"/>
    <property type="match status" value="1"/>
</dbReference>
<dbReference type="AlphaFoldDB" id="W4QFF3"/>
<dbReference type="GO" id="GO:0016787">
    <property type="term" value="F:hydrolase activity"/>
    <property type="evidence" value="ECO:0007669"/>
    <property type="project" value="UniProtKB-KW"/>
</dbReference>
<evidence type="ECO:0000256" key="4">
    <source>
        <dbReference type="ARBA" id="ARBA00022722"/>
    </source>
</evidence>
<evidence type="ECO:0000256" key="2">
    <source>
        <dbReference type="ARBA" id="ARBA00022475"/>
    </source>
</evidence>